<organism evidence="1 2">
    <name type="scientific">Elasticomyces elasticus</name>
    <dbReference type="NCBI Taxonomy" id="574655"/>
    <lineage>
        <taxon>Eukaryota</taxon>
        <taxon>Fungi</taxon>
        <taxon>Dikarya</taxon>
        <taxon>Ascomycota</taxon>
        <taxon>Pezizomycotina</taxon>
        <taxon>Dothideomycetes</taxon>
        <taxon>Dothideomycetidae</taxon>
        <taxon>Mycosphaerellales</taxon>
        <taxon>Teratosphaeriaceae</taxon>
        <taxon>Elasticomyces</taxon>
    </lineage>
</organism>
<proteinExistence type="predicted"/>
<dbReference type="AlphaFoldDB" id="A0AAN7WNE9"/>
<evidence type="ECO:0000313" key="1">
    <source>
        <dbReference type="EMBL" id="KAK5703186.1"/>
    </source>
</evidence>
<accession>A0AAN7WNE9</accession>
<gene>
    <name evidence="1" type="ORF">LTR97_004135</name>
</gene>
<name>A0AAN7WNE9_9PEZI</name>
<dbReference type="EMBL" id="JAVRQU010000005">
    <property type="protein sequence ID" value="KAK5703186.1"/>
    <property type="molecule type" value="Genomic_DNA"/>
</dbReference>
<dbReference type="Proteomes" id="UP001310594">
    <property type="component" value="Unassembled WGS sequence"/>
</dbReference>
<protein>
    <submittedName>
        <fullName evidence="1">Uncharacterized protein</fullName>
    </submittedName>
</protein>
<reference evidence="1" key="1">
    <citation type="submission" date="2023-08" db="EMBL/GenBank/DDBJ databases">
        <title>Black Yeasts Isolated from many extreme environments.</title>
        <authorList>
            <person name="Coleine C."/>
            <person name="Stajich J.E."/>
            <person name="Selbmann L."/>
        </authorList>
    </citation>
    <scope>NUCLEOTIDE SEQUENCE</scope>
    <source>
        <strain evidence="1">CCFEE 5810</strain>
    </source>
</reference>
<sequence length="302" mass="34954">MLFEKGAFAVDRKYGHLPIFSHPSSYEKRWQSKEATQYSSALLASLGYAPWAGFRSIRRQAATELARTIGLGETRRMLGHHPNSRRLELNYVFFENDLDLTALLMDEGGNADAHSAMLRASAPQHYVPLTLDLQVQLHEAVVKLSEQLQRRDRDLSKAPALQQARGIVHKRAQRIMRERMTQQVFTAPRRGETVLDEELDEELEEEEDSEDEFEALLHTEGSIIADDEDVEREGRGQMLEKANREEYMARGRKVVRDLMCELNGRIDELPLYQKTQTREDNATQTEGWQRVNVEELRRYGRR</sequence>
<evidence type="ECO:0000313" key="2">
    <source>
        <dbReference type="Proteomes" id="UP001310594"/>
    </source>
</evidence>
<comment type="caution">
    <text evidence="1">The sequence shown here is derived from an EMBL/GenBank/DDBJ whole genome shotgun (WGS) entry which is preliminary data.</text>
</comment>